<accession>A0A3B0BW49</accession>
<gene>
    <name evidence="2" type="ORF">D7231_00190</name>
</gene>
<evidence type="ECO:0000256" key="1">
    <source>
        <dbReference type="SAM" id="SignalP"/>
    </source>
</evidence>
<dbReference type="EMBL" id="RBAM01000001">
    <property type="protein sequence ID" value="RKN77210.1"/>
    <property type="molecule type" value="Genomic_DNA"/>
</dbReference>
<dbReference type="AlphaFoldDB" id="A0A3B0BW49"/>
<dbReference type="OrthoDB" id="4239815at2"/>
<keyword evidence="1" id="KW-0732">Signal</keyword>
<evidence type="ECO:0000313" key="3">
    <source>
        <dbReference type="Proteomes" id="UP000270343"/>
    </source>
</evidence>
<name>A0A3B0BW49_9ACTN</name>
<keyword evidence="3" id="KW-1185">Reference proteome</keyword>
<dbReference type="RefSeq" id="WP_120752826.1">
    <property type="nucleotide sequence ID" value="NZ_JBFADQ010000001.1"/>
</dbReference>
<dbReference type="Proteomes" id="UP000270343">
    <property type="component" value="Unassembled WGS sequence"/>
</dbReference>
<proteinExistence type="predicted"/>
<comment type="caution">
    <text evidence="2">The sequence shown here is derived from an EMBL/GenBank/DDBJ whole genome shotgun (WGS) entry which is preliminary data.</text>
</comment>
<sequence length="128" mass="13632">MGIKTSWALRAGLSALGALALLVTGVPSAEAGARGCNHRTCISVQGSGLHVDSVSASTTWNGDFTGHFHIWGGGLNANSATGYWGYHQQYTVHVGRDLPNRSVVCAEGWEHVNGHLESRGRACEEIRF</sequence>
<feature type="signal peptide" evidence="1">
    <location>
        <begin position="1"/>
        <end position="20"/>
    </location>
</feature>
<evidence type="ECO:0000313" key="2">
    <source>
        <dbReference type="EMBL" id="RKN77210.1"/>
    </source>
</evidence>
<feature type="chain" id="PRO_5039510641" evidence="1">
    <location>
        <begin position="21"/>
        <end position="128"/>
    </location>
</feature>
<organism evidence="2 3">
    <name type="scientific">Streptomyces klenkii</name>
    <dbReference type="NCBI Taxonomy" id="1420899"/>
    <lineage>
        <taxon>Bacteria</taxon>
        <taxon>Bacillati</taxon>
        <taxon>Actinomycetota</taxon>
        <taxon>Actinomycetes</taxon>
        <taxon>Kitasatosporales</taxon>
        <taxon>Streptomycetaceae</taxon>
        <taxon>Streptomyces</taxon>
    </lineage>
</organism>
<reference evidence="2 3" key="1">
    <citation type="journal article" date="2015" name="Antonie Van Leeuwenhoek">
        <title>Streptomyces klenkii sp. nov., isolated from deep marine sediment.</title>
        <authorList>
            <person name="Veyisoglu A."/>
            <person name="Sahin N."/>
        </authorList>
    </citation>
    <scope>NUCLEOTIDE SEQUENCE [LARGE SCALE GENOMIC DNA]</scope>
    <source>
        <strain evidence="2 3">KCTC 29202</strain>
    </source>
</reference>
<protein>
    <submittedName>
        <fullName evidence="2">Uncharacterized protein</fullName>
    </submittedName>
</protein>